<dbReference type="OrthoDB" id="3904217at2759"/>
<evidence type="ECO:0000313" key="2">
    <source>
        <dbReference type="EMBL" id="OAG00213.1"/>
    </source>
</evidence>
<evidence type="ECO:0000259" key="1">
    <source>
        <dbReference type="Pfam" id="PF13924"/>
    </source>
</evidence>
<dbReference type="AlphaFoldDB" id="A0A177BXY3"/>
<dbReference type="InterPro" id="IPR024311">
    <property type="entry name" value="Lipocalin-like"/>
</dbReference>
<accession>A0A177BXY3</accession>
<reference evidence="2 3" key="1">
    <citation type="submission" date="2016-05" db="EMBL/GenBank/DDBJ databases">
        <title>Comparative analysis of secretome profiles of manganese(II)-oxidizing ascomycete fungi.</title>
        <authorList>
            <consortium name="DOE Joint Genome Institute"/>
            <person name="Zeiner C.A."/>
            <person name="Purvine S.O."/>
            <person name="Zink E.M."/>
            <person name="Wu S."/>
            <person name="Pasa-Tolic L."/>
            <person name="Chaput D.L."/>
            <person name="Haridas S."/>
            <person name="Grigoriev I.V."/>
            <person name="Santelli C.M."/>
            <person name="Hansel C.M."/>
        </authorList>
    </citation>
    <scope>NUCLEOTIDE SEQUENCE [LARGE SCALE GENOMIC DNA]</scope>
    <source>
        <strain evidence="2 3">AP3s5-JAC2a</strain>
    </source>
</reference>
<evidence type="ECO:0000313" key="3">
    <source>
        <dbReference type="Proteomes" id="UP000077069"/>
    </source>
</evidence>
<dbReference type="RefSeq" id="XP_018030578.1">
    <property type="nucleotide sequence ID" value="XM_018175002.1"/>
</dbReference>
<proteinExistence type="predicted"/>
<sequence length="116" mass="13236">MHMSAILTPTLPAYRPQNLHYGKFENTTDAEWAVLGKHNLAYAAPFTLSVLPEEEEDDGVVVHGPLLCNVPSYDGSYFRRNFTILGRDGEYGGWLRLVIRNETSGNREVLVWRKRE</sequence>
<organism evidence="2 3">
    <name type="scientific">Paraphaeosphaeria sporulosa</name>
    <dbReference type="NCBI Taxonomy" id="1460663"/>
    <lineage>
        <taxon>Eukaryota</taxon>
        <taxon>Fungi</taxon>
        <taxon>Dikarya</taxon>
        <taxon>Ascomycota</taxon>
        <taxon>Pezizomycotina</taxon>
        <taxon>Dothideomycetes</taxon>
        <taxon>Pleosporomycetidae</taxon>
        <taxon>Pleosporales</taxon>
        <taxon>Massarineae</taxon>
        <taxon>Didymosphaeriaceae</taxon>
        <taxon>Paraphaeosphaeria</taxon>
    </lineage>
</organism>
<keyword evidence="3" id="KW-1185">Reference proteome</keyword>
<protein>
    <recommendedName>
        <fullName evidence="1">Lipocalin-like domain-containing protein</fullName>
    </recommendedName>
</protein>
<dbReference type="EMBL" id="KV441560">
    <property type="protein sequence ID" value="OAG00213.1"/>
    <property type="molecule type" value="Genomic_DNA"/>
</dbReference>
<dbReference type="Proteomes" id="UP000077069">
    <property type="component" value="Unassembled WGS sequence"/>
</dbReference>
<name>A0A177BXY3_9PLEO</name>
<feature type="domain" description="Lipocalin-like" evidence="1">
    <location>
        <begin position="2"/>
        <end position="114"/>
    </location>
</feature>
<gene>
    <name evidence="2" type="ORF">CC84DRAFT_1103237</name>
</gene>
<dbReference type="GeneID" id="28758488"/>
<dbReference type="Pfam" id="PF13924">
    <property type="entry name" value="Lipocalin_5"/>
    <property type="match status" value="1"/>
</dbReference>
<dbReference type="InParanoid" id="A0A177BXY3"/>